<dbReference type="InterPro" id="IPR056740">
    <property type="entry name" value="ILV_EDD_C"/>
</dbReference>
<organism evidence="2 3">
    <name type="scientific">Bartonella doshiae</name>
    <dbReference type="NCBI Taxonomy" id="33044"/>
    <lineage>
        <taxon>Bacteria</taxon>
        <taxon>Pseudomonadati</taxon>
        <taxon>Pseudomonadota</taxon>
        <taxon>Alphaproteobacteria</taxon>
        <taxon>Hyphomicrobiales</taxon>
        <taxon>Bartonellaceae</taxon>
        <taxon>Bartonella</taxon>
    </lineage>
</organism>
<dbReference type="PANTHER" id="PTHR43661">
    <property type="entry name" value="D-XYLONATE DEHYDRATASE"/>
    <property type="match status" value="1"/>
</dbReference>
<proteinExistence type="predicted"/>
<evidence type="ECO:0000313" key="2">
    <source>
        <dbReference type="EMBL" id="SUV44405.1"/>
    </source>
</evidence>
<dbReference type="EMBL" id="UFTF01000001">
    <property type="protein sequence ID" value="SUV44405.1"/>
    <property type="molecule type" value="Genomic_DNA"/>
</dbReference>
<sequence>MVHENVRTVFGKDLNAYAIEEKLYTDGSVVRHHALKESGDHKVLTGWKKPFQPDGGIRVLSGNLGAAIIKLSAVKFECWRIEAPVLVFNDQEELQEAFKAGALNNKDSL</sequence>
<protein>
    <submittedName>
        <fullName evidence="2">Phosphogluconate dehydratase</fullName>
    </submittedName>
</protein>
<reference evidence="2 3" key="1">
    <citation type="submission" date="2018-06" db="EMBL/GenBank/DDBJ databases">
        <authorList>
            <consortium name="Pathogen Informatics"/>
            <person name="Doyle S."/>
        </authorList>
    </citation>
    <scope>NUCLEOTIDE SEQUENCE [LARGE SCALE GENOMIC DNA]</scope>
    <source>
        <strain evidence="2 3">NCTC12862</strain>
    </source>
</reference>
<feature type="domain" description="Dihydroxy-acid/6-phosphogluconate dehydratase C-terminal" evidence="1">
    <location>
        <begin position="43"/>
        <end position="106"/>
    </location>
</feature>
<evidence type="ECO:0000313" key="3">
    <source>
        <dbReference type="Proteomes" id="UP000254950"/>
    </source>
</evidence>
<dbReference type="GO" id="GO:0005829">
    <property type="term" value="C:cytosol"/>
    <property type="evidence" value="ECO:0007669"/>
    <property type="project" value="TreeGrafter"/>
</dbReference>
<dbReference type="Proteomes" id="UP000254950">
    <property type="component" value="Unassembled WGS sequence"/>
</dbReference>
<gene>
    <name evidence="2" type="ORF">NCTC12862_00150</name>
</gene>
<dbReference type="STRING" id="33044.GCA_900005695_00019"/>
<name>A0A380ZE36_BARDO</name>
<dbReference type="Gene3D" id="3.50.30.80">
    <property type="entry name" value="IlvD/EDD C-terminal domain-like"/>
    <property type="match status" value="1"/>
</dbReference>
<dbReference type="SUPFAM" id="SSF52016">
    <property type="entry name" value="LeuD/IlvD-like"/>
    <property type="match status" value="1"/>
</dbReference>
<dbReference type="Pfam" id="PF24877">
    <property type="entry name" value="ILV_EDD_C"/>
    <property type="match status" value="1"/>
</dbReference>
<dbReference type="PANTHER" id="PTHR43661:SF1">
    <property type="entry name" value="PHOSPHOGLUCONATE DEHYDRATASE"/>
    <property type="match status" value="1"/>
</dbReference>
<evidence type="ECO:0000259" key="1">
    <source>
        <dbReference type="Pfam" id="PF24877"/>
    </source>
</evidence>
<dbReference type="InterPro" id="IPR042096">
    <property type="entry name" value="Dihydro-acid_dehy_C"/>
</dbReference>
<dbReference type="AlphaFoldDB" id="A0A380ZE36"/>
<accession>A0A380ZE36</accession>
<dbReference type="GO" id="GO:0016836">
    <property type="term" value="F:hydro-lyase activity"/>
    <property type="evidence" value="ECO:0007669"/>
    <property type="project" value="TreeGrafter"/>
</dbReference>